<dbReference type="Gene3D" id="3.90.175.10">
    <property type="entry name" value="Diphtheria Toxin, domain 1"/>
    <property type="match status" value="1"/>
</dbReference>
<accession>A0A4R3RCG6</accession>
<dbReference type="RefSeq" id="WP_132553307.1">
    <property type="nucleotide sequence ID" value="NZ_SMBK01000017.1"/>
</dbReference>
<evidence type="ECO:0000313" key="2">
    <source>
        <dbReference type="Proteomes" id="UP000295507"/>
    </source>
</evidence>
<dbReference type="AlphaFoldDB" id="A0A4R3RCG6"/>
<dbReference type="EMBL" id="SMBK01000017">
    <property type="protein sequence ID" value="TCU33143.1"/>
    <property type="molecule type" value="Genomic_DNA"/>
</dbReference>
<dbReference type="Pfam" id="PF13151">
    <property type="entry name" value="DUF3990"/>
    <property type="match status" value="1"/>
</dbReference>
<name>A0A4R3RCG6_9HYPH</name>
<dbReference type="Proteomes" id="UP000295507">
    <property type="component" value="Unassembled WGS sequence"/>
</dbReference>
<dbReference type="SUPFAM" id="SSF56399">
    <property type="entry name" value="ADP-ribosylation"/>
    <property type="match status" value="1"/>
</dbReference>
<reference evidence="1 2" key="1">
    <citation type="submission" date="2019-03" db="EMBL/GenBank/DDBJ databases">
        <title>Genomic Encyclopedia of Type Strains, Phase IV (KMG-V): Genome sequencing to study the core and pangenomes of soil and plant-associated prokaryotes.</title>
        <authorList>
            <person name="Whitman W."/>
        </authorList>
    </citation>
    <scope>NUCLEOTIDE SEQUENCE [LARGE SCALE GENOMIC DNA]</scope>
    <source>
        <strain evidence="1 2">IE4868</strain>
    </source>
</reference>
<dbReference type="InterPro" id="IPR025051">
    <property type="entry name" value="DUF3990"/>
</dbReference>
<sequence length="169" mass="18697">MVWNNGPLIVYHGTDSLSGSNIRMNSIQASRFNPMSDFGAGFYVTTSLHQAKNWANERVRTIGGRGSAEVLEYSLARSAVDRLEHLAFVTDTQDYHELVAFCWGGGLKHNRMSPYDAIYGPVSLWPQALVIANCDQICFSNPSAVQDATGIGQFGNPVRTIRSFPNTYF</sequence>
<gene>
    <name evidence="1" type="ORF">EV129_117140</name>
</gene>
<protein>
    <submittedName>
        <fullName evidence="1">Uncharacterized protein DUF3990</fullName>
    </submittedName>
</protein>
<comment type="caution">
    <text evidence="1">The sequence shown here is derived from an EMBL/GenBank/DDBJ whole genome shotgun (WGS) entry which is preliminary data.</text>
</comment>
<organism evidence="1 2">
    <name type="scientific">Rhizobium azibense</name>
    <dbReference type="NCBI Taxonomy" id="1136135"/>
    <lineage>
        <taxon>Bacteria</taxon>
        <taxon>Pseudomonadati</taxon>
        <taxon>Pseudomonadota</taxon>
        <taxon>Alphaproteobacteria</taxon>
        <taxon>Hyphomicrobiales</taxon>
        <taxon>Rhizobiaceae</taxon>
        <taxon>Rhizobium/Agrobacterium group</taxon>
        <taxon>Rhizobium</taxon>
    </lineage>
</organism>
<proteinExistence type="predicted"/>
<evidence type="ECO:0000313" key="1">
    <source>
        <dbReference type="EMBL" id="TCU33143.1"/>
    </source>
</evidence>